<dbReference type="GO" id="GO:0006565">
    <property type="term" value="P:L-serine catabolic process"/>
    <property type="evidence" value="ECO:0007669"/>
    <property type="project" value="TreeGrafter"/>
</dbReference>
<gene>
    <name evidence="9" type="primary">srr</name>
    <name evidence="9" type="ORF">AWC38_SpisGene22734</name>
</gene>
<evidence type="ECO:0000256" key="1">
    <source>
        <dbReference type="ARBA" id="ARBA00001933"/>
    </source>
</evidence>
<dbReference type="GO" id="GO:0003941">
    <property type="term" value="F:L-serine ammonia-lyase activity"/>
    <property type="evidence" value="ECO:0007669"/>
    <property type="project" value="UniProtKB-EC"/>
</dbReference>
<dbReference type="InterPro" id="IPR036052">
    <property type="entry name" value="TrpB-like_PALP_sf"/>
</dbReference>
<comment type="catalytic activity">
    <reaction evidence="7">
        <text>L-serine = pyruvate + NH4(+)</text>
        <dbReference type="Rhea" id="RHEA:19169"/>
        <dbReference type="ChEBI" id="CHEBI:15361"/>
        <dbReference type="ChEBI" id="CHEBI:28938"/>
        <dbReference type="ChEBI" id="CHEBI:33384"/>
        <dbReference type="EC" id="4.3.1.17"/>
    </reaction>
</comment>
<evidence type="ECO:0000256" key="7">
    <source>
        <dbReference type="ARBA" id="ARBA00049406"/>
    </source>
</evidence>
<name>A0A2B4R8Q6_STYPI</name>
<keyword evidence="10" id="KW-1185">Reference proteome</keyword>
<dbReference type="OrthoDB" id="4418812at2759"/>
<comment type="caution">
    <text evidence="9">The sequence shown here is derived from an EMBL/GenBank/DDBJ whole genome shotgun (WGS) entry which is preliminary data.</text>
</comment>
<evidence type="ECO:0000256" key="4">
    <source>
        <dbReference type="ARBA" id="ARBA00023239"/>
    </source>
</evidence>
<keyword evidence="3" id="KW-0663">Pyridoxal phosphate</keyword>
<dbReference type="InterPro" id="IPR000634">
    <property type="entry name" value="Ser/Thr_deHydtase_PyrdxlP-BS"/>
</dbReference>
<dbReference type="SUPFAM" id="SSF53686">
    <property type="entry name" value="Tryptophan synthase beta subunit-like PLP-dependent enzymes"/>
    <property type="match status" value="1"/>
</dbReference>
<dbReference type="STRING" id="50429.A0A2B4R8Q6"/>
<dbReference type="Proteomes" id="UP000225706">
    <property type="component" value="Unassembled WGS sequence"/>
</dbReference>
<dbReference type="InterPro" id="IPR001926">
    <property type="entry name" value="TrpB-like_PALP"/>
</dbReference>
<keyword evidence="4" id="KW-0456">Lyase</keyword>
<dbReference type="GO" id="GO:0004794">
    <property type="term" value="F:threonine deaminase activity"/>
    <property type="evidence" value="ECO:0007669"/>
    <property type="project" value="TreeGrafter"/>
</dbReference>
<evidence type="ECO:0000256" key="6">
    <source>
        <dbReference type="ARBA" id="ARBA00042605"/>
    </source>
</evidence>
<comment type="cofactor">
    <cofactor evidence="1">
        <name>pyridoxal 5'-phosphate</name>
        <dbReference type="ChEBI" id="CHEBI:597326"/>
    </cofactor>
</comment>
<dbReference type="GO" id="GO:0009097">
    <property type="term" value="P:isoleucine biosynthetic process"/>
    <property type="evidence" value="ECO:0007669"/>
    <property type="project" value="TreeGrafter"/>
</dbReference>
<dbReference type="GO" id="GO:0006567">
    <property type="term" value="P:L-threonine catabolic process"/>
    <property type="evidence" value="ECO:0007669"/>
    <property type="project" value="TreeGrafter"/>
</dbReference>
<evidence type="ECO:0000259" key="8">
    <source>
        <dbReference type="Pfam" id="PF00291"/>
    </source>
</evidence>
<proteinExistence type="predicted"/>
<organism evidence="9 10">
    <name type="scientific">Stylophora pistillata</name>
    <name type="common">Smooth cauliflower coral</name>
    <dbReference type="NCBI Taxonomy" id="50429"/>
    <lineage>
        <taxon>Eukaryota</taxon>
        <taxon>Metazoa</taxon>
        <taxon>Cnidaria</taxon>
        <taxon>Anthozoa</taxon>
        <taxon>Hexacorallia</taxon>
        <taxon>Scleractinia</taxon>
        <taxon>Astrocoeniina</taxon>
        <taxon>Pocilloporidae</taxon>
        <taxon>Stylophora</taxon>
    </lineage>
</organism>
<dbReference type="Gene3D" id="3.40.50.1100">
    <property type="match status" value="2"/>
</dbReference>
<evidence type="ECO:0000313" key="9">
    <source>
        <dbReference type="EMBL" id="PFX13203.1"/>
    </source>
</evidence>
<dbReference type="PANTHER" id="PTHR48078">
    <property type="entry name" value="THREONINE DEHYDRATASE, MITOCHONDRIAL-RELATED"/>
    <property type="match status" value="1"/>
</dbReference>
<evidence type="ECO:0000256" key="3">
    <source>
        <dbReference type="ARBA" id="ARBA00022898"/>
    </source>
</evidence>
<sequence>MLVSWRDVEQAREAIKGCRVVVRTPLLQNVEQMFGFGDRFKLHLKMESMQNTGSFKIRGVVNQFANIPFEVTKNKKSLLSMSAGNYGKAFAFAAKEQNFPASLCMPETAPINRVKLIESFGVKVERMPTSELQNVVDRHVAEDGMHFLHPFDDLHLISGFASVALEILEDIPEPDIVVVCCGGGGLLSGVAAGIKLKGKKKTKIFGVEPEGAPTMYLSKQQGHAVSVKSVNTIAVGLAPPYAGKKTFQHVKEYVEDIILVTDDEIKSAVKTFYQAGLVVEPSGAAAFAALQANKIPDASEGSNIVAIVTGGNITPEELCDLMNCS</sequence>
<dbReference type="InterPro" id="IPR050147">
    <property type="entry name" value="Ser/Thr_Dehydratase"/>
</dbReference>
<accession>A0A2B4R8Q6</accession>
<reference evidence="10" key="1">
    <citation type="journal article" date="2017" name="bioRxiv">
        <title>Comparative analysis of the genomes of Stylophora pistillata and Acropora digitifera provides evidence for extensive differences between species of corals.</title>
        <authorList>
            <person name="Voolstra C.R."/>
            <person name="Li Y."/>
            <person name="Liew Y.J."/>
            <person name="Baumgarten S."/>
            <person name="Zoccola D."/>
            <person name="Flot J.-F."/>
            <person name="Tambutte S."/>
            <person name="Allemand D."/>
            <person name="Aranda M."/>
        </authorList>
    </citation>
    <scope>NUCLEOTIDE SEQUENCE [LARGE SCALE GENOMIC DNA]</scope>
</reference>
<evidence type="ECO:0000256" key="5">
    <source>
        <dbReference type="ARBA" id="ARBA00041766"/>
    </source>
</evidence>
<dbReference type="AlphaFoldDB" id="A0A2B4R8Q6"/>
<dbReference type="PROSITE" id="PS00165">
    <property type="entry name" value="DEHYDRATASE_SER_THR"/>
    <property type="match status" value="1"/>
</dbReference>
<dbReference type="GO" id="GO:0030170">
    <property type="term" value="F:pyridoxal phosphate binding"/>
    <property type="evidence" value="ECO:0007669"/>
    <property type="project" value="InterPro"/>
</dbReference>
<dbReference type="EMBL" id="LSMT01001039">
    <property type="protein sequence ID" value="PFX13203.1"/>
    <property type="molecule type" value="Genomic_DNA"/>
</dbReference>
<evidence type="ECO:0000256" key="2">
    <source>
        <dbReference type="ARBA" id="ARBA00012093"/>
    </source>
</evidence>
<feature type="domain" description="Tryptophan synthase beta chain-like PALP" evidence="8">
    <location>
        <begin position="23"/>
        <end position="310"/>
    </location>
</feature>
<protein>
    <recommendedName>
        <fullName evidence="2">L-serine ammonia-lyase</fullName>
        <ecNumber evidence="2">4.3.1.17</ecNumber>
    </recommendedName>
    <alternativeName>
        <fullName evidence="5">L-serine deaminase</fullName>
    </alternativeName>
    <alternativeName>
        <fullName evidence="6">L-threonine dehydratase</fullName>
    </alternativeName>
</protein>
<dbReference type="Pfam" id="PF00291">
    <property type="entry name" value="PALP"/>
    <property type="match status" value="1"/>
</dbReference>
<dbReference type="EC" id="4.3.1.17" evidence="2"/>
<dbReference type="PANTHER" id="PTHR48078:SF14">
    <property type="entry name" value="L-SERINE AMMONIA-LYASE"/>
    <property type="match status" value="1"/>
</dbReference>
<evidence type="ECO:0000313" key="10">
    <source>
        <dbReference type="Proteomes" id="UP000225706"/>
    </source>
</evidence>